<comment type="domain">
    <text evidence="5">Contains an N-terminal domain that binds non-specifically to RNA and a C-terminal domain that binds specifically and tightly to hairpin 92 of 23S rRNA.</text>
</comment>
<dbReference type="SUPFAM" id="SSF52540">
    <property type="entry name" value="P-loop containing nucleoside triphosphate hydrolases"/>
    <property type="match status" value="1"/>
</dbReference>
<dbReference type="PANTHER" id="PTHR47963">
    <property type="entry name" value="DEAD-BOX ATP-DEPENDENT RNA HELICASE 47, MITOCHONDRIAL"/>
    <property type="match status" value="1"/>
</dbReference>
<dbReference type="HAMAP" id="MF_00965">
    <property type="entry name" value="DEAD_helicase_DbpA"/>
    <property type="match status" value="1"/>
</dbReference>
<keyword evidence="2 5" id="KW-0378">Hydrolase</keyword>
<dbReference type="InterPro" id="IPR014014">
    <property type="entry name" value="RNA_helicase_DEAD_Q_motif"/>
</dbReference>
<reference evidence="10 11" key="1">
    <citation type="submission" date="2024-09" db="EMBL/GenBank/DDBJ databases">
        <authorList>
            <person name="Sun Q."/>
            <person name="Mori K."/>
        </authorList>
    </citation>
    <scope>NUCLEOTIDE SEQUENCE [LARGE SCALE GENOMIC DNA]</scope>
    <source>
        <strain evidence="10 11">CCM 4839</strain>
    </source>
</reference>
<dbReference type="CDD" id="cd00268">
    <property type="entry name" value="DEADc"/>
    <property type="match status" value="1"/>
</dbReference>
<dbReference type="Pfam" id="PF00271">
    <property type="entry name" value="Helicase_C"/>
    <property type="match status" value="1"/>
</dbReference>
<dbReference type="PROSITE" id="PS51192">
    <property type="entry name" value="HELICASE_ATP_BIND_1"/>
    <property type="match status" value="1"/>
</dbReference>
<dbReference type="GO" id="GO:0004386">
    <property type="term" value="F:helicase activity"/>
    <property type="evidence" value="ECO:0007669"/>
    <property type="project" value="UniProtKB-KW"/>
</dbReference>
<feature type="domain" description="Helicase C-terminal" evidence="8">
    <location>
        <begin position="231"/>
        <end position="376"/>
    </location>
</feature>
<dbReference type="PANTHER" id="PTHR47963:SF2">
    <property type="entry name" value="ATP-DEPENDENT RNA HELICASE DBPA"/>
    <property type="match status" value="1"/>
</dbReference>
<keyword evidence="1 5" id="KW-0547">Nucleotide-binding</keyword>
<comment type="function">
    <text evidence="5">DEAD-box RNA helicase involved in the assembly of the 50S ribosomal subunit. Has an RNA-dependent ATPase activity, which is specific for 23S rRNA, and a 3' to 5' RNA helicase activity that uses the energy of ATP hydrolysis to destabilize and unwind short rRNA duplexes.</text>
</comment>
<dbReference type="Pfam" id="PF00270">
    <property type="entry name" value="DEAD"/>
    <property type="match status" value="1"/>
</dbReference>
<dbReference type="InterPro" id="IPR012677">
    <property type="entry name" value="Nucleotide-bd_a/b_plait_sf"/>
</dbReference>
<sequence length="482" mass="54124">MSEKRFGDYTLSEDIVRALDSLGYASPTEVQREVLPVALDKRDLVVKSQTGSGKTAAFGIPICDQIDWNENKPQALILTPTRELALQVKEDITNIGRYKRIKATALYGKQPFALQTTELKQKTHVIVGTPGRVLDHIKRGTLTLKRLKYLVIDEADEMLNMGFIEQVEAIIQELPTDRITMLFSATLPKDIENLSLTYMKDPVHIEIKAAGMTTDRIEHSLIEVKEANKFSLLRDVTIVEQPDSCIIFCRTQEQVNQVFVKLAELEYSCDRLHGGMEQDNRFEVMKAFRRGQFRYLVATDVAARGIDIENITHVINYDLPLEKESYVHRTGRTGRAGRAGKAITFATPHEGKFVAEIEQYIGFTIPVAEAPSKELVAQSQAAFEEKSDAQAIFKKDKNAELNKEIMKLYFNGGKKKKLRAVDFVGTIAKIEGVTVEDIGIIAIQDNVSYVDILNGKGQLVLQAMKNTTVKGKLLKVYKANQQ</sequence>
<keyword evidence="5" id="KW-0963">Cytoplasm</keyword>
<proteinExistence type="inferred from homology"/>
<evidence type="ECO:0000256" key="6">
    <source>
        <dbReference type="PROSITE-ProRule" id="PRU00552"/>
    </source>
</evidence>
<dbReference type="InterPro" id="IPR050547">
    <property type="entry name" value="DEAD_box_RNA_helicases"/>
</dbReference>
<dbReference type="Pfam" id="PF03880">
    <property type="entry name" value="DbpA"/>
    <property type="match status" value="1"/>
</dbReference>
<feature type="domain" description="DEAD-box RNA helicase Q" evidence="9">
    <location>
        <begin position="4"/>
        <end position="32"/>
    </location>
</feature>
<evidence type="ECO:0000256" key="5">
    <source>
        <dbReference type="HAMAP-Rule" id="MF_00965"/>
    </source>
</evidence>
<dbReference type="Proteomes" id="UP001589818">
    <property type="component" value="Unassembled WGS sequence"/>
</dbReference>
<evidence type="ECO:0000313" key="11">
    <source>
        <dbReference type="Proteomes" id="UP001589818"/>
    </source>
</evidence>
<accession>A0ABV6J7T9</accession>
<dbReference type="CDD" id="cd18787">
    <property type="entry name" value="SF2_C_DEAD"/>
    <property type="match status" value="1"/>
</dbReference>
<keyword evidence="4 5" id="KW-0067">ATP-binding</keyword>
<dbReference type="RefSeq" id="WP_204820303.1">
    <property type="nucleotide sequence ID" value="NZ_JANHOF010000007.1"/>
</dbReference>
<evidence type="ECO:0000259" key="9">
    <source>
        <dbReference type="PROSITE" id="PS51195"/>
    </source>
</evidence>
<name>A0ABV6J7T9_9BACL</name>
<dbReference type="Gene3D" id="3.40.50.300">
    <property type="entry name" value="P-loop containing nucleotide triphosphate hydrolases"/>
    <property type="match status" value="2"/>
</dbReference>
<dbReference type="InterPro" id="IPR014001">
    <property type="entry name" value="Helicase_ATP-bd"/>
</dbReference>
<dbReference type="Gene3D" id="3.30.70.330">
    <property type="match status" value="1"/>
</dbReference>
<evidence type="ECO:0000259" key="8">
    <source>
        <dbReference type="PROSITE" id="PS51194"/>
    </source>
</evidence>
<feature type="region of interest" description="Involved in 23S rRNA binding" evidence="5">
    <location>
        <begin position="406"/>
        <end position="482"/>
    </location>
</feature>
<feature type="domain" description="Helicase ATP-binding" evidence="7">
    <location>
        <begin position="35"/>
        <end position="205"/>
    </location>
</feature>
<dbReference type="EC" id="3.6.4.13" evidence="5"/>
<comment type="similarity">
    <text evidence="5">Belongs to the DEAD box helicase family. DbpA subfamily.</text>
</comment>
<dbReference type="InterPro" id="IPR005580">
    <property type="entry name" value="DbpA/CsdA_RNA-bd_dom"/>
</dbReference>
<dbReference type="PROSITE" id="PS51195">
    <property type="entry name" value="Q_MOTIF"/>
    <property type="match status" value="1"/>
</dbReference>
<evidence type="ECO:0000313" key="10">
    <source>
        <dbReference type="EMBL" id="MFC0391951.1"/>
    </source>
</evidence>
<protein>
    <recommendedName>
        <fullName evidence="5">ATP-dependent RNA helicase DbpA</fullName>
        <ecNumber evidence="5">3.6.4.13</ecNumber>
    </recommendedName>
</protein>
<evidence type="ECO:0000259" key="7">
    <source>
        <dbReference type="PROSITE" id="PS51192"/>
    </source>
</evidence>
<evidence type="ECO:0000256" key="2">
    <source>
        <dbReference type="ARBA" id="ARBA00022801"/>
    </source>
</evidence>
<gene>
    <name evidence="5" type="primary">dbpA</name>
    <name evidence="10" type="ORF">ACFFJ8_11320</name>
</gene>
<evidence type="ECO:0000256" key="3">
    <source>
        <dbReference type="ARBA" id="ARBA00022806"/>
    </source>
</evidence>
<dbReference type="InterPro" id="IPR011545">
    <property type="entry name" value="DEAD/DEAH_box_helicase_dom"/>
</dbReference>
<evidence type="ECO:0000256" key="1">
    <source>
        <dbReference type="ARBA" id="ARBA00022741"/>
    </source>
</evidence>
<dbReference type="InterPro" id="IPR000629">
    <property type="entry name" value="RNA-helicase_DEAD-box_CS"/>
</dbReference>
<dbReference type="SMART" id="SM00490">
    <property type="entry name" value="HELICc"/>
    <property type="match status" value="1"/>
</dbReference>
<dbReference type="PROSITE" id="PS51194">
    <property type="entry name" value="HELICASE_CTER"/>
    <property type="match status" value="1"/>
</dbReference>
<dbReference type="SMART" id="SM00487">
    <property type="entry name" value="DEXDc"/>
    <property type="match status" value="1"/>
</dbReference>
<feature type="short sequence motif" description="Q motif" evidence="6">
    <location>
        <begin position="4"/>
        <end position="32"/>
    </location>
</feature>
<keyword evidence="5" id="KW-0694">RNA-binding</keyword>
<dbReference type="CDD" id="cd12500">
    <property type="entry name" value="RRM_BsYxiN_like"/>
    <property type="match status" value="1"/>
</dbReference>
<dbReference type="InterPro" id="IPR028619">
    <property type="entry name" value="DEAD_helicase_DbpA"/>
</dbReference>
<comment type="subcellular location">
    <subcellularLocation>
        <location evidence="5">Cytoplasm</location>
    </subcellularLocation>
</comment>
<evidence type="ECO:0000256" key="4">
    <source>
        <dbReference type="ARBA" id="ARBA00022840"/>
    </source>
</evidence>
<keyword evidence="5" id="KW-0690">Ribosome biogenesis</keyword>
<dbReference type="PROSITE" id="PS00039">
    <property type="entry name" value="DEAD_ATP_HELICASE"/>
    <property type="match status" value="1"/>
</dbReference>
<dbReference type="InterPro" id="IPR044742">
    <property type="entry name" value="DEAD/DEAH_RhlB"/>
</dbReference>
<comment type="catalytic activity">
    <reaction evidence="5">
        <text>ATP + H2O = ADP + phosphate + H(+)</text>
        <dbReference type="Rhea" id="RHEA:13065"/>
        <dbReference type="ChEBI" id="CHEBI:15377"/>
        <dbReference type="ChEBI" id="CHEBI:15378"/>
        <dbReference type="ChEBI" id="CHEBI:30616"/>
        <dbReference type="ChEBI" id="CHEBI:43474"/>
        <dbReference type="ChEBI" id="CHEBI:456216"/>
        <dbReference type="EC" id="3.6.4.13"/>
    </reaction>
</comment>
<keyword evidence="11" id="KW-1185">Reference proteome</keyword>
<dbReference type="InterPro" id="IPR001650">
    <property type="entry name" value="Helicase_C-like"/>
</dbReference>
<keyword evidence="3 5" id="KW-0347">Helicase</keyword>
<dbReference type="InterPro" id="IPR027417">
    <property type="entry name" value="P-loop_NTPase"/>
</dbReference>
<dbReference type="EMBL" id="JBHLVF010000013">
    <property type="protein sequence ID" value="MFC0391951.1"/>
    <property type="molecule type" value="Genomic_DNA"/>
</dbReference>
<comment type="caution">
    <text evidence="10">The sequence shown here is derived from an EMBL/GenBank/DDBJ whole genome shotgun (WGS) entry which is preliminary data.</text>
</comment>
<organism evidence="10 11">
    <name type="scientific">Paenibacillus mendelii</name>
    <dbReference type="NCBI Taxonomy" id="206163"/>
    <lineage>
        <taxon>Bacteria</taxon>
        <taxon>Bacillati</taxon>
        <taxon>Bacillota</taxon>
        <taxon>Bacilli</taxon>
        <taxon>Bacillales</taxon>
        <taxon>Paenibacillaceae</taxon>
        <taxon>Paenibacillus</taxon>
    </lineage>
</organism>